<evidence type="ECO:0000256" key="1">
    <source>
        <dbReference type="ARBA" id="ARBA00004241"/>
    </source>
</evidence>
<dbReference type="InterPro" id="IPR016785">
    <property type="entry name" value="ComGD"/>
</dbReference>
<organism evidence="4 5">
    <name type="scientific">Sporolactobacillus spathodeae</name>
    <dbReference type="NCBI Taxonomy" id="1465502"/>
    <lineage>
        <taxon>Bacteria</taxon>
        <taxon>Bacillati</taxon>
        <taxon>Bacillota</taxon>
        <taxon>Bacilli</taxon>
        <taxon>Bacillales</taxon>
        <taxon>Sporolactobacillaceae</taxon>
        <taxon>Sporolactobacillus</taxon>
    </lineage>
</organism>
<keyword evidence="3" id="KW-0472">Membrane</keyword>
<evidence type="ECO:0000313" key="5">
    <source>
        <dbReference type="Proteomes" id="UP000823201"/>
    </source>
</evidence>
<dbReference type="Pfam" id="PF07963">
    <property type="entry name" value="N_methyl"/>
    <property type="match status" value="1"/>
</dbReference>
<dbReference type="InterPro" id="IPR045584">
    <property type="entry name" value="Pilin-like"/>
</dbReference>
<comment type="subcellular location">
    <subcellularLocation>
        <location evidence="1">Cell surface</location>
    </subcellularLocation>
</comment>
<keyword evidence="3" id="KW-1133">Transmembrane helix</keyword>
<proteinExistence type="predicted"/>
<sequence length="151" mass="17309">MRFSRSKLMAAQGFTLIEMIIVLSIACIIAPLSFMTLSHTSDEEKMKQFIEEVADTIRDAQMDAISKSTMVKILFDTSNHYYSITEANDVQKKPMDPRIQFHGNINNQYIMITRDGAFSNPGTYSFQCGSIWYYLVLQIGQGRFYFEKSSV</sequence>
<dbReference type="NCBIfam" id="TIGR02532">
    <property type="entry name" value="IV_pilin_GFxxxE"/>
    <property type="match status" value="1"/>
</dbReference>
<dbReference type="EMBL" id="JAFBEV010000005">
    <property type="protein sequence ID" value="MBM7657299.1"/>
    <property type="molecule type" value="Genomic_DNA"/>
</dbReference>
<accession>A0ABS2Q682</accession>
<protein>
    <submittedName>
        <fullName evidence="4">Prepilin-type N-terminal cleavage/methylation domain-containing protein</fullName>
    </submittedName>
</protein>
<dbReference type="RefSeq" id="WP_205005649.1">
    <property type="nucleotide sequence ID" value="NZ_CBCRXA010000004.1"/>
</dbReference>
<gene>
    <name evidence="4" type="ORF">JOC27_000742</name>
</gene>
<keyword evidence="5" id="KW-1185">Reference proteome</keyword>
<dbReference type="PIRSF" id="PIRSF021292">
    <property type="entry name" value="Competence_ComGD"/>
    <property type="match status" value="1"/>
</dbReference>
<keyword evidence="2" id="KW-0178">Competence</keyword>
<evidence type="ECO:0000256" key="3">
    <source>
        <dbReference type="SAM" id="Phobius"/>
    </source>
</evidence>
<evidence type="ECO:0000313" key="4">
    <source>
        <dbReference type="EMBL" id="MBM7657299.1"/>
    </source>
</evidence>
<keyword evidence="3" id="KW-0812">Transmembrane</keyword>
<dbReference type="SUPFAM" id="SSF54523">
    <property type="entry name" value="Pili subunits"/>
    <property type="match status" value="1"/>
</dbReference>
<dbReference type="Proteomes" id="UP000823201">
    <property type="component" value="Unassembled WGS sequence"/>
</dbReference>
<name>A0ABS2Q682_9BACL</name>
<dbReference type="Gene3D" id="3.30.700.10">
    <property type="entry name" value="Glycoprotein, Type 4 Pilin"/>
    <property type="match status" value="1"/>
</dbReference>
<dbReference type="NCBIfam" id="NF040982">
    <property type="entry name" value="ComGD"/>
    <property type="match status" value="1"/>
</dbReference>
<reference evidence="4 5" key="1">
    <citation type="submission" date="2021-01" db="EMBL/GenBank/DDBJ databases">
        <title>Genomic Encyclopedia of Type Strains, Phase IV (KMG-IV): sequencing the most valuable type-strain genomes for metagenomic binning, comparative biology and taxonomic classification.</title>
        <authorList>
            <person name="Goeker M."/>
        </authorList>
    </citation>
    <scope>NUCLEOTIDE SEQUENCE [LARGE SCALE GENOMIC DNA]</scope>
    <source>
        <strain evidence="4 5">DSM 100968</strain>
    </source>
</reference>
<comment type="caution">
    <text evidence="4">The sequence shown here is derived from an EMBL/GenBank/DDBJ whole genome shotgun (WGS) entry which is preliminary data.</text>
</comment>
<dbReference type="InterPro" id="IPR012902">
    <property type="entry name" value="N_methyl_site"/>
</dbReference>
<evidence type="ECO:0000256" key="2">
    <source>
        <dbReference type="ARBA" id="ARBA00023287"/>
    </source>
</evidence>
<feature type="transmembrane region" description="Helical" evidence="3">
    <location>
        <begin position="12"/>
        <end position="37"/>
    </location>
</feature>